<dbReference type="InParanoid" id="I7MN40"/>
<dbReference type="OrthoDB" id="39497at2759"/>
<dbReference type="Proteomes" id="UP000009168">
    <property type="component" value="Unassembled WGS sequence"/>
</dbReference>
<organism evidence="2 3">
    <name type="scientific">Tetrahymena thermophila (strain SB210)</name>
    <dbReference type="NCBI Taxonomy" id="312017"/>
    <lineage>
        <taxon>Eukaryota</taxon>
        <taxon>Sar</taxon>
        <taxon>Alveolata</taxon>
        <taxon>Ciliophora</taxon>
        <taxon>Intramacronucleata</taxon>
        <taxon>Oligohymenophorea</taxon>
        <taxon>Hymenostomatida</taxon>
        <taxon>Tetrahymenina</taxon>
        <taxon>Tetrahymenidae</taxon>
        <taxon>Tetrahymena</taxon>
    </lineage>
</organism>
<evidence type="ECO:0000313" key="3">
    <source>
        <dbReference type="Proteomes" id="UP000009168"/>
    </source>
</evidence>
<reference evidence="3" key="1">
    <citation type="journal article" date="2006" name="PLoS Biol.">
        <title>Macronuclear genome sequence of the ciliate Tetrahymena thermophila, a model eukaryote.</title>
        <authorList>
            <person name="Eisen J.A."/>
            <person name="Coyne R.S."/>
            <person name="Wu M."/>
            <person name="Wu D."/>
            <person name="Thiagarajan M."/>
            <person name="Wortman J.R."/>
            <person name="Badger J.H."/>
            <person name="Ren Q."/>
            <person name="Amedeo P."/>
            <person name="Jones K.M."/>
            <person name="Tallon L.J."/>
            <person name="Delcher A.L."/>
            <person name="Salzberg S.L."/>
            <person name="Silva J.C."/>
            <person name="Haas B.J."/>
            <person name="Majoros W.H."/>
            <person name="Farzad M."/>
            <person name="Carlton J.M."/>
            <person name="Smith R.K. Jr."/>
            <person name="Garg J."/>
            <person name="Pearlman R.E."/>
            <person name="Karrer K.M."/>
            <person name="Sun L."/>
            <person name="Manning G."/>
            <person name="Elde N.C."/>
            <person name="Turkewitz A.P."/>
            <person name="Asai D.J."/>
            <person name="Wilkes D.E."/>
            <person name="Wang Y."/>
            <person name="Cai H."/>
            <person name="Collins K."/>
            <person name="Stewart B.A."/>
            <person name="Lee S.R."/>
            <person name="Wilamowska K."/>
            <person name="Weinberg Z."/>
            <person name="Ruzzo W.L."/>
            <person name="Wloga D."/>
            <person name="Gaertig J."/>
            <person name="Frankel J."/>
            <person name="Tsao C.-C."/>
            <person name="Gorovsky M.A."/>
            <person name="Keeling P.J."/>
            <person name="Waller R.F."/>
            <person name="Patron N.J."/>
            <person name="Cherry J.M."/>
            <person name="Stover N.A."/>
            <person name="Krieger C.J."/>
            <person name="del Toro C."/>
            <person name="Ryder H.F."/>
            <person name="Williamson S.C."/>
            <person name="Barbeau R.A."/>
            <person name="Hamilton E.P."/>
            <person name="Orias E."/>
        </authorList>
    </citation>
    <scope>NUCLEOTIDE SEQUENCE [LARGE SCALE GENOMIC DNA]</scope>
    <source>
        <strain evidence="3">SB210</strain>
    </source>
</reference>
<keyword evidence="3" id="KW-1185">Reference proteome</keyword>
<name>I7MN40_TETTS</name>
<dbReference type="KEGG" id="tet:TTHERM_00526960"/>
<dbReference type="GO" id="GO:0010508">
    <property type="term" value="P:positive regulation of autophagy"/>
    <property type="evidence" value="ECO:0007669"/>
    <property type="project" value="TreeGrafter"/>
</dbReference>
<dbReference type="GeneID" id="7827572"/>
<feature type="domain" description="Vacuolar membrane-associated protein Iml1 N-terminal" evidence="1">
    <location>
        <begin position="136"/>
        <end position="362"/>
    </location>
</feature>
<dbReference type="Pfam" id="PF12257">
    <property type="entry name" value="IML1"/>
    <property type="match status" value="2"/>
</dbReference>
<sequence>MNRQQFLKNRFGNIFKKPENKPKEDEKNQFEKKLFINTHPQEEEEDILISEENYSQLKEQIKNKKKVYLQIGTDKEKKFILEVSQKSFKPQNTGFEISIQRRLTNLFQIQLQNHKFEDTIKQISQQEIESYALSFVEVSFKDQFISRRDLRNIDQYLDNMVVYTNKIINYNGMRLLTMNMMKNDKIVYSGFITSQTKKIYRSQSSRYSVLIEINKEIFEFDGYGEIYWEKVYKFLRVFFSRCLYFNTNHNLDIILYGRLFYPQFNSLEQAYKELIDLKAKDSGVIQGFQDSQSCFQINNERQVFQDVYRKTVLKLGQKNIEKNLNQIWHAFNEFLCVINWKKNVNPITTKIIQSYNQYLSNSDIHQSNSSPNLLNPNNEIKSLKINTVTVHQESSSKQVKRESTHSTRRQISCRHQRKIECYPIECELSYSYKSNFLEALSVVSLQFTKHYISRSLTETGHNIINITCGDTRYYSDQGLYKMLKNLLLLHDIRCTQVSLRETYASQITTQIIFPVSPQNKTIQESQDIIRKQEYMENLLYNCIENSMIQDKQFHSELMPKLPESFRSYYGFIQFSDTLNNLIKLDNQKIEQMFPNLKLKCNHEYHYIFNDELNQHYQSRQSQINSIKTAQPYWICKSNLTDDAMKCHELVYSSMYIDPIFSLQTKFFKEDFRLKEINYMTVKAIEQNKLEPPQNDLNQKVQNLVKRLIESKHSNDENATISNKSQRQLILQEVKKQDEEIFKLQSVQGGENKLNEIKICRNQSNNFAIVANQSSPFYNYSGDEIKDDQLSSVSNSMSFSPQINPIQSQQSKYVQSCNFQTDLFNNGLDNEINIFTTYEYTRKDLNHTFRDEAPLNLASSPSHTSSILQYEKPADNYPEKDDQQQIKSHNRSRLELAYLSSKMHWLQNNYDEKTKRDFENVQMNIDDSHYLKPQFGQLSLFQQIPTNLNPQQKIKVQNSQHQLLFEIERFWKSIVIPFLPPIFTNYIPNRYQKGKPLQKFHQDANHFLEAIVGYRLANNFQIIVENKENIPHKPQALKEIKLIRGNYYQFIKFDDASQNITLIDHEKMQKKKKKQEPSNSTDSIPSILYKFLIIDDKSGKLLKKQQLIQTEGIQDKLKNYDLLIGKNEEPSIQSIMNECSKKICLQISPTDSHQSRQNQNSMEKLKQNFENFLTSFRKNLLEMIKKNPDQKAVTQETFNEKFNFSMLNSYSQNWNTQQSHQTNNSVLNVNQMNNNLNLIDTVDQLGVSTSTQINNNMINYGTFDKNQYYEQTVYAKSFSNKDINCLDFFIVQFQKNWIPDGVFRIHIYWLSFPSSIISEFIKSINQLTRPNSLQMHYMQFINESIFRYQLGFDYSTPIKVLSSQILNELRDFIIEHDFCPDVTNPNTFLHYKGIGQVFLSYQDNNLLMKENVDFNDEQDQSDFKNLYQIIQNKADQLNQIHFHLNQVEYVKSDQSQ</sequence>
<dbReference type="GO" id="GO:0005096">
    <property type="term" value="F:GTPase activator activity"/>
    <property type="evidence" value="ECO:0007669"/>
    <property type="project" value="InterPro"/>
</dbReference>
<dbReference type="eggNOG" id="KOG3572">
    <property type="taxonomic scope" value="Eukaryota"/>
</dbReference>
<dbReference type="RefSeq" id="XP_001028107.2">
    <property type="nucleotide sequence ID" value="XM_001028107.2"/>
</dbReference>
<feature type="domain" description="Vacuolar membrane-associated protein Iml1 N-terminal" evidence="1">
    <location>
        <begin position="393"/>
        <end position="501"/>
    </location>
</feature>
<dbReference type="InterPro" id="IPR048255">
    <property type="entry name" value="IML1_N"/>
</dbReference>
<dbReference type="PANTHER" id="PTHR13179:SF8">
    <property type="entry name" value="GATOR COMPLEX PROTEIN DEPDC5"/>
    <property type="match status" value="1"/>
</dbReference>
<evidence type="ECO:0000313" key="2">
    <source>
        <dbReference type="EMBL" id="EAS07865.2"/>
    </source>
</evidence>
<dbReference type="PANTHER" id="PTHR13179">
    <property type="entry name" value="DEP DOMAIN CONTAINING PROTEIN 5"/>
    <property type="match status" value="1"/>
</dbReference>
<dbReference type="InterPro" id="IPR027244">
    <property type="entry name" value="IML1"/>
</dbReference>
<dbReference type="GO" id="GO:1990130">
    <property type="term" value="C:GATOR1 complex"/>
    <property type="evidence" value="ECO:0007669"/>
    <property type="project" value="TreeGrafter"/>
</dbReference>
<evidence type="ECO:0000259" key="1">
    <source>
        <dbReference type="Pfam" id="PF12257"/>
    </source>
</evidence>
<proteinExistence type="predicted"/>
<dbReference type="EMBL" id="GG662209">
    <property type="protein sequence ID" value="EAS07865.2"/>
    <property type="molecule type" value="Genomic_DNA"/>
</dbReference>
<dbReference type="STRING" id="312017.I7MN40"/>
<dbReference type="GO" id="GO:1904262">
    <property type="term" value="P:negative regulation of TORC1 signaling"/>
    <property type="evidence" value="ECO:0007669"/>
    <property type="project" value="TreeGrafter"/>
</dbReference>
<gene>
    <name evidence="2" type="ORF">TTHERM_00526960</name>
</gene>
<protein>
    <recommendedName>
        <fullName evidence="1">Vacuolar membrane-associated protein Iml1 N-terminal domain-containing protein</fullName>
    </recommendedName>
</protein>
<accession>I7MN40</accession>